<comment type="caution">
    <text evidence="2">The sequence shown here is derived from an EMBL/GenBank/DDBJ whole genome shotgun (WGS) entry which is preliminary data.</text>
</comment>
<reference evidence="2" key="1">
    <citation type="submission" date="2023-02" db="EMBL/GenBank/DDBJ databases">
        <title>Kitasatospora phosalacinea NBRC 14362.</title>
        <authorList>
            <person name="Ichikawa N."/>
            <person name="Sato H."/>
            <person name="Tonouchi N."/>
        </authorList>
    </citation>
    <scope>NUCLEOTIDE SEQUENCE</scope>
    <source>
        <strain evidence="2">NBRC 14362</strain>
    </source>
</reference>
<gene>
    <name evidence="2" type="ORF">Kpho01_26360</name>
</gene>
<feature type="region of interest" description="Disordered" evidence="1">
    <location>
        <begin position="136"/>
        <end position="163"/>
    </location>
</feature>
<proteinExistence type="predicted"/>
<sequence>MDGEGRAGQEQERRRLYALALADVVRALGLRVGLGPRYDLLKDHRVLVKVFEGCREGMVLPAEALDALARAAVYERDPSYNRYYLDAAMNAFGVRRVREAVHALLPTGTEVERAGVERADYWLGGLHRRYPGVTAADPALAASPDELRDPALPRREEREERAE</sequence>
<accession>A0A9W6PGH6</accession>
<evidence type="ECO:0000313" key="2">
    <source>
        <dbReference type="EMBL" id="GLW54625.1"/>
    </source>
</evidence>
<protein>
    <submittedName>
        <fullName evidence="2">Uncharacterized protein</fullName>
    </submittedName>
</protein>
<dbReference type="EMBL" id="BSRX01000013">
    <property type="protein sequence ID" value="GLW54625.1"/>
    <property type="molecule type" value="Genomic_DNA"/>
</dbReference>
<dbReference type="OrthoDB" id="265651at2"/>
<evidence type="ECO:0000313" key="3">
    <source>
        <dbReference type="Proteomes" id="UP001165143"/>
    </source>
</evidence>
<dbReference type="Proteomes" id="UP001165143">
    <property type="component" value="Unassembled WGS sequence"/>
</dbReference>
<feature type="compositionally biased region" description="Basic and acidic residues" evidence="1">
    <location>
        <begin position="145"/>
        <end position="163"/>
    </location>
</feature>
<dbReference type="AlphaFoldDB" id="A0A9W6PGH6"/>
<dbReference type="RefSeq" id="WP_051777059.1">
    <property type="nucleotide sequence ID" value="NZ_BSRX01000013.1"/>
</dbReference>
<name>A0A9W6PGH6_9ACTN</name>
<organism evidence="2 3">
    <name type="scientific">Kitasatospora phosalacinea</name>
    <dbReference type="NCBI Taxonomy" id="2065"/>
    <lineage>
        <taxon>Bacteria</taxon>
        <taxon>Bacillati</taxon>
        <taxon>Actinomycetota</taxon>
        <taxon>Actinomycetes</taxon>
        <taxon>Kitasatosporales</taxon>
        <taxon>Streptomycetaceae</taxon>
        <taxon>Kitasatospora</taxon>
    </lineage>
</organism>
<evidence type="ECO:0000256" key="1">
    <source>
        <dbReference type="SAM" id="MobiDB-lite"/>
    </source>
</evidence>